<gene>
    <name evidence="16" type="primary">PAC1</name>
    <name evidence="16" type="synonym">LIS1</name>
    <name evidence="23" type="ORF">GQX73_g3007</name>
</gene>
<evidence type="ECO:0000256" key="10">
    <source>
        <dbReference type="ARBA" id="ARBA00022776"/>
    </source>
</evidence>
<dbReference type="Gene3D" id="1.20.960.30">
    <property type="match status" value="1"/>
</dbReference>
<dbReference type="PROSITE" id="PS50082">
    <property type="entry name" value="WD_REPEATS_2"/>
    <property type="match status" value="6"/>
</dbReference>
<accession>A0A7C8MPR2</accession>
<evidence type="ECO:0000256" key="8">
    <source>
        <dbReference type="ARBA" id="ARBA00022701"/>
    </source>
</evidence>
<feature type="region of interest" description="Disordered" evidence="19">
    <location>
        <begin position="2127"/>
        <end position="2408"/>
    </location>
</feature>
<evidence type="ECO:0000256" key="6">
    <source>
        <dbReference type="ARBA" id="ARBA00022574"/>
    </source>
</evidence>
<evidence type="ECO:0000256" key="14">
    <source>
        <dbReference type="ARBA" id="ARBA00023295"/>
    </source>
</evidence>
<feature type="compositionally biased region" description="Acidic residues" evidence="19">
    <location>
        <begin position="2135"/>
        <end position="2150"/>
    </location>
</feature>
<dbReference type="PROSITE" id="PS00678">
    <property type="entry name" value="WD_REPEATS_1"/>
    <property type="match status" value="2"/>
</dbReference>
<feature type="compositionally biased region" description="Acidic residues" evidence="19">
    <location>
        <begin position="2290"/>
        <end position="2310"/>
    </location>
</feature>
<dbReference type="GO" id="GO:0070840">
    <property type="term" value="F:dynein complex binding"/>
    <property type="evidence" value="ECO:0007669"/>
    <property type="project" value="UniProtKB-UniRule"/>
</dbReference>
<feature type="compositionally biased region" description="Polar residues" evidence="19">
    <location>
        <begin position="72"/>
        <end position="93"/>
    </location>
</feature>
<dbReference type="Gene3D" id="3.30.379.10">
    <property type="entry name" value="Chitobiase/beta-hexosaminidase domain 2-like"/>
    <property type="match status" value="1"/>
</dbReference>
<feature type="compositionally biased region" description="Low complexity" evidence="19">
    <location>
        <begin position="2185"/>
        <end position="2198"/>
    </location>
</feature>
<feature type="compositionally biased region" description="Acidic residues" evidence="19">
    <location>
        <begin position="2399"/>
        <end position="2408"/>
    </location>
</feature>
<evidence type="ECO:0000313" key="23">
    <source>
        <dbReference type="EMBL" id="KAF2970572.1"/>
    </source>
</evidence>
<feature type="repeat" description="WD" evidence="18">
    <location>
        <begin position="105"/>
        <end position="146"/>
    </location>
</feature>
<dbReference type="EMBL" id="WUBL01000021">
    <property type="protein sequence ID" value="KAF2970572.1"/>
    <property type="molecule type" value="Genomic_DNA"/>
</dbReference>
<evidence type="ECO:0000256" key="9">
    <source>
        <dbReference type="ARBA" id="ARBA00022737"/>
    </source>
</evidence>
<feature type="region of interest" description="Disordered" evidence="19">
    <location>
        <begin position="412"/>
        <end position="431"/>
    </location>
</feature>
<feature type="repeat" description="WD" evidence="18">
    <location>
        <begin position="348"/>
        <end position="382"/>
    </location>
</feature>
<feature type="repeat" description="WD" evidence="18">
    <location>
        <begin position="147"/>
        <end position="181"/>
    </location>
</feature>
<feature type="compositionally biased region" description="Polar residues" evidence="19">
    <location>
        <begin position="2202"/>
        <end position="2211"/>
    </location>
</feature>
<evidence type="ECO:0000256" key="19">
    <source>
        <dbReference type="SAM" id="MobiDB-lite"/>
    </source>
</evidence>
<keyword evidence="8 16" id="KW-0493">Microtubule</keyword>
<dbReference type="GO" id="GO:0000922">
    <property type="term" value="C:spindle pole"/>
    <property type="evidence" value="ECO:0007669"/>
    <property type="project" value="UniProtKB-SubCell"/>
</dbReference>
<comment type="similarity">
    <text evidence="3">Belongs to the glycosyl hydrolase 20 family.</text>
</comment>
<dbReference type="SUPFAM" id="SSF109925">
    <property type="entry name" value="Lissencephaly-1 protein (Lis-1, PAF-AH alpha) N-terminal domain"/>
    <property type="match status" value="1"/>
</dbReference>
<evidence type="ECO:0000256" key="5">
    <source>
        <dbReference type="ARBA" id="ARBA00022490"/>
    </source>
</evidence>
<feature type="compositionally biased region" description="Pro residues" evidence="19">
    <location>
        <begin position="2170"/>
        <end position="2184"/>
    </location>
</feature>
<organism evidence="23 24">
    <name type="scientific">Xylaria multiplex</name>
    <dbReference type="NCBI Taxonomy" id="323545"/>
    <lineage>
        <taxon>Eukaryota</taxon>
        <taxon>Fungi</taxon>
        <taxon>Dikarya</taxon>
        <taxon>Ascomycota</taxon>
        <taxon>Pezizomycotina</taxon>
        <taxon>Sordariomycetes</taxon>
        <taxon>Xylariomycetidae</taxon>
        <taxon>Xylariales</taxon>
        <taxon>Xylariaceae</taxon>
        <taxon>Xylaria</taxon>
    </lineage>
</organism>
<dbReference type="InterPro" id="IPR052764">
    <property type="entry name" value="GH20_Enzymes"/>
</dbReference>
<evidence type="ECO:0000259" key="21">
    <source>
        <dbReference type="Pfam" id="PF02838"/>
    </source>
</evidence>
<dbReference type="PROSITE" id="PS50896">
    <property type="entry name" value="LISH"/>
    <property type="match status" value="1"/>
</dbReference>
<dbReference type="InterPro" id="IPR029018">
    <property type="entry name" value="Hex-like_dom2"/>
</dbReference>
<dbReference type="SUPFAM" id="SSF50978">
    <property type="entry name" value="WD40 repeat-like"/>
    <property type="match status" value="1"/>
</dbReference>
<dbReference type="PROSITE" id="PS50294">
    <property type="entry name" value="WD_REPEATS_REGION"/>
    <property type="match status" value="5"/>
</dbReference>
<comment type="caution">
    <text evidence="23">The sequence shown here is derived from an EMBL/GenBank/DDBJ whole genome shotgun (WGS) entry which is preliminary data.</text>
</comment>
<keyword evidence="15 16" id="KW-0131">Cell cycle</keyword>
<dbReference type="Pfam" id="PF04499">
    <property type="entry name" value="SAPS"/>
    <property type="match status" value="1"/>
</dbReference>
<dbReference type="PANTHER" id="PTHR43678:SF1">
    <property type="entry name" value="BETA-N-ACETYLHEXOSAMINIDASE"/>
    <property type="match status" value="1"/>
</dbReference>
<protein>
    <recommendedName>
        <fullName evidence="16">Nuclear distribution protein PAC1</fullName>
    </recommendedName>
    <alternativeName>
        <fullName evidence="16">Lissencephaly-1 homolog</fullName>
        <shortName evidence="16">LIS-1</shortName>
    </alternativeName>
    <alternativeName>
        <fullName evidence="16">nudF homolog</fullName>
    </alternativeName>
</protein>
<evidence type="ECO:0000313" key="24">
    <source>
        <dbReference type="Proteomes" id="UP000481858"/>
    </source>
</evidence>
<feature type="domain" description="PAC1-like LisH-like dimerisation" evidence="22">
    <location>
        <begin position="7"/>
        <end position="42"/>
    </location>
</feature>
<dbReference type="FunFam" id="2.130.10.10:FF:000342">
    <property type="entry name" value="Nuclear distribution protein PAC1"/>
    <property type="match status" value="1"/>
</dbReference>
<feature type="active site" description="Proton donor" evidence="17">
    <location>
        <position position="783"/>
    </location>
</feature>
<feature type="compositionally biased region" description="Polar residues" evidence="19">
    <location>
        <begin position="414"/>
        <end position="431"/>
    </location>
</feature>
<feature type="compositionally biased region" description="Basic and acidic residues" evidence="19">
    <location>
        <begin position="2384"/>
        <end position="2398"/>
    </location>
</feature>
<dbReference type="CDD" id="cd06564">
    <property type="entry name" value="GH20_DspB_LnbB-like"/>
    <property type="match status" value="1"/>
</dbReference>
<dbReference type="Pfam" id="PF02838">
    <property type="entry name" value="Glyco_hydro_20b"/>
    <property type="match status" value="1"/>
</dbReference>
<comment type="domain">
    <text evidence="16">Dimerization mediated by the LisH domain may be required to activate dynein.</text>
</comment>
<keyword evidence="5 16" id="KW-0963">Cytoplasm</keyword>
<comment type="subcellular location">
    <subcellularLocation>
        <location evidence="16">Cytoplasm</location>
        <location evidence="16">Cytoskeleton</location>
    </subcellularLocation>
    <subcellularLocation>
        <location evidence="16">Cytoplasm</location>
        <location evidence="16">Cytoskeleton</location>
        <location evidence="16">Spindle pole</location>
    </subcellularLocation>
    <text evidence="16">Localizes to the plus ends of microtubules at the hyphal tip and the mitotic spindle poles.</text>
</comment>
<dbReference type="SUPFAM" id="SSF55545">
    <property type="entry name" value="beta-N-acetylhexosaminidase-like domain"/>
    <property type="match status" value="1"/>
</dbReference>
<dbReference type="HAMAP" id="MF_03141">
    <property type="entry name" value="lis1"/>
    <property type="match status" value="1"/>
</dbReference>
<dbReference type="PRINTS" id="PR00320">
    <property type="entry name" value="GPROTEINBRPT"/>
</dbReference>
<evidence type="ECO:0000256" key="12">
    <source>
        <dbReference type="ARBA" id="ARBA00023054"/>
    </source>
</evidence>
<evidence type="ECO:0000256" key="3">
    <source>
        <dbReference type="ARBA" id="ARBA00006285"/>
    </source>
</evidence>
<reference evidence="23 24" key="1">
    <citation type="submission" date="2019-12" db="EMBL/GenBank/DDBJ databases">
        <title>Draft genome sequence of the ascomycete Xylaria multiplex DSM 110363.</title>
        <authorList>
            <person name="Buettner E."/>
            <person name="Kellner H."/>
        </authorList>
    </citation>
    <scope>NUCLEOTIDE SEQUENCE [LARGE SCALE GENOMIC DNA]</scope>
    <source>
        <strain evidence="23 24">DSM 110363</strain>
    </source>
</reference>
<feature type="region of interest" description="Disordered" evidence="19">
    <location>
        <begin position="1844"/>
        <end position="1900"/>
    </location>
</feature>
<dbReference type="SMART" id="SM00320">
    <property type="entry name" value="WD40"/>
    <property type="match status" value="6"/>
</dbReference>
<dbReference type="GO" id="GO:0000132">
    <property type="term" value="P:establishment of mitotic spindle orientation"/>
    <property type="evidence" value="ECO:0007669"/>
    <property type="project" value="UniProtKB-UniRule"/>
</dbReference>
<feature type="domain" description="Glycoside hydrolase family 20 catalytic" evidence="20">
    <location>
        <begin position="624"/>
        <end position="880"/>
    </location>
</feature>
<keyword evidence="10 16" id="KW-0498">Mitosis</keyword>
<dbReference type="GO" id="GO:0051012">
    <property type="term" value="P:microtubule sliding"/>
    <property type="evidence" value="ECO:0007669"/>
    <property type="project" value="UniProtKB-UniRule"/>
</dbReference>
<dbReference type="SUPFAM" id="SSF51445">
    <property type="entry name" value="(Trans)glycosidases"/>
    <property type="match status" value="1"/>
</dbReference>
<evidence type="ECO:0000256" key="2">
    <source>
        <dbReference type="ARBA" id="ARBA00006180"/>
    </source>
</evidence>
<dbReference type="Pfam" id="PF24951">
    <property type="entry name" value="LisH_PAC1"/>
    <property type="match status" value="1"/>
</dbReference>
<dbReference type="Pfam" id="PF00400">
    <property type="entry name" value="WD40"/>
    <property type="match status" value="6"/>
</dbReference>
<keyword evidence="24" id="KW-1185">Reference proteome</keyword>
<dbReference type="InterPro" id="IPR015943">
    <property type="entry name" value="WD40/YVTN_repeat-like_dom_sf"/>
</dbReference>
<evidence type="ECO:0000259" key="20">
    <source>
        <dbReference type="Pfam" id="PF00728"/>
    </source>
</evidence>
<dbReference type="GO" id="GO:0005737">
    <property type="term" value="C:cytoplasm"/>
    <property type="evidence" value="ECO:0007669"/>
    <property type="project" value="UniProtKB-UniRule"/>
</dbReference>
<evidence type="ECO:0000256" key="18">
    <source>
        <dbReference type="PROSITE-ProRule" id="PRU00221"/>
    </source>
</evidence>
<evidence type="ECO:0000256" key="7">
    <source>
        <dbReference type="ARBA" id="ARBA00022618"/>
    </source>
</evidence>
<feature type="compositionally biased region" description="Acidic residues" evidence="19">
    <location>
        <begin position="1305"/>
        <end position="1317"/>
    </location>
</feature>
<dbReference type="PANTHER" id="PTHR43678">
    <property type="entry name" value="PUTATIVE (AFU_ORTHOLOGUE AFUA_2G00640)-RELATED"/>
    <property type="match status" value="1"/>
</dbReference>
<dbReference type="InterPro" id="IPR019775">
    <property type="entry name" value="WD40_repeat_CS"/>
</dbReference>
<dbReference type="InterPro" id="IPR017252">
    <property type="entry name" value="Dynein_regulator_LIS1"/>
</dbReference>
<feature type="repeat" description="WD" evidence="18">
    <location>
        <begin position="242"/>
        <end position="276"/>
    </location>
</feature>
<feature type="repeat" description="WD" evidence="18">
    <location>
        <begin position="325"/>
        <end position="339"/>
    </location>
</feature>
<feature type="compositionally biased region" description="Basic and acidic residues" evidence="19">
    <location>
        <begin position="2278"/>
        <end position="2289"/>
    </location>
</feature>
<dbReference type="InterPro" id="IPR015883">
    <property type="entry name" value="Glyco_hydro_20_cat"/>
</dbReference>
<keyword evidence="7 16" id="KW-0132">Cell division</keyword>
<dbReference type="InterPro" id="IPR025705">
    <property type="entry name" value="Beta_hexosaminidase_sua/sub"/>
</dbReference>
<keyword evidence="12 16" id="KW-0175">Coiled coil</keyword>
<comment type="similarity">
    <text evidence="2">Belongs to the SAPS family.</text>
</comment>
<feature type="region of interest" description="Disordered" evidence="19">
    <location>
        <begin position="1664"/>
        <end position="1696"/>
    </location>
</feature>
<evidence type="ECO:0000256" key="1">
    <source>
        <dbReference type="ARBA" id="ARBA00001231"/>
    </source>
</evidence>
<dbReference type="InterPro" id="IPR020472">
    <property type="entry name" value="WD40_PAC1"/>
</dbReference>
<dbReference type="GO" id="GO:0004563">
    <property type="term" value="F:beta-N-acetylhexosaminidase activity"/>
    <property type="evidence" value="ECO:0007669"/>
    <property type="project" value="UniProtKB-EC"/>
</dbReference>
<keyword evidence="14" id="KW-0326">Glycosidase</keyword>
<dbReference type="Gene3D" id="3.20.20.80">
    <property type="entry name" value="Glycosidases"/>
    <property type="match status" value="1"/>
</dbReference>
<evidence type="ECO:0000256" key="4">
    <source>
        <dbReference type="ARBA" id="ARBA00022448"/>
    </source>
</evidence>
<feature type="compositionally biased region" description="Polar residues" evidence="19">
    <location>
        <begin position="1888"/>
        <end position="1899"/>
    </location>
</feature>
<dbReference type="GO" id="GO:0005875">
    <property type="term" value="C:microtubule associated complex"/>
    <property type="evidence" value="ECO:0007669"/>
    <property type="project" value="UniProtKB-UniRule"/>
</dbReference>
<keyword evidence="4 16" id="KW-0813">Transport</keyword>
<feature type="region of interest" description="Disordered" evidence="19">
    <location>
        <begin position="1302"/>
        <end position="1351"/>
    </location>
</feature>
<dbReference type="InterPro" id="IPR001680">
    <property type="entry name" value="WD40_rpt"/>
</dbReference>
<evidence type="ECO:0000256" key="11">
    <source>
        <dbReference type="ARBA" id="ARBA00022801"/>
    </source>
</evidence>
<dbReference type="InterPro" id="IPR007587">
    <property type="entry name" value="SAPS"/>
</dbReference>
<name>A0A7C8MPR2_9PEZI</name>
<feature type="compositionally biased region" description="Basic and acidic residues" evidence="19">
    <location>
        <begin position="1782"/>
        <end position="1794"/>
    </location>
</feature>
<feature type="region of interest" description="Disordered" evidence="19">
    <location>
        <begin position="72"/>
        <end position="100"/>
    </location>
</feature>
<feature type="compositionally biased region" description="Basic and acidic residues" evidence="19">
    <location>
        <begin position="1876"/>
        <end position="1886"/>
    </location>
</feature>
<dbReference type="GO" id="GO:0051301">
    <property type="term" value="P:cell division"/>
    <property type="evidence" value="ECO:0007669"/>
    <property type="project" value="UniProtKB-KW"/>
</dbReference>
<evidence type="ECO:0000256" key="15">
    <source>
        <dbReference type="ARBA" id="ARBA00023306"/>
    </source>
</evidence>
<evidence type="ECO:0000259" key="22">
    <source>
        <dbReference type="Pfam" id="PF24951"/>
    </source>
</evidence>
<evidence type="ECO:0000256" key="13">
    <source>
        <dbReference type="ARBA" id="ARBA00023212"/>
    </source>
</evidence>
<feature type="domain" description="Beta-hexosaminidase bacterial type N-terminal" evidence="21">
    <location>
        <begin position="557"/>
        <end position="621"/>
    </location>
</feature>
<dbReference type="PRINTS" id="PR00738">
    <property type="entry name" value="GLHYDRLASE20"/>
</dbReference>
<keyword evidence="11" id="KW-0378">Hydrolase</keyword>
<keyword evidence="9" id="KW-0677">Repeat</keyword>
<feature type="region of interest" description="Disordered" evidence="19">
    <location>
        <begin position="1781"/>
        <end position="1817"/>
    </location>
</feature>
<feature type="repeat" description="WD" evidence="18">
    <location>
        <begin position="192"/>
        <end position="241"/>
    </location>
</feature>
<dbReference type="CDD" id="cd00200">
    <property type="entry name" value="WD40"/>
    <property type="match status" value="1"/>
</dbReference>
<feature type="compositionally biased region" description="Polar residues" evidence="19">
    <location>
        <begin position="1863"/>
        <end position="1875"/>
    </location>
</feature>
<dbReference type="InterPro" id="IPR036322">
    <property type="entry name" value="WD40_repeat_dom_sf"/>
</dbReference>
<comment type="similarity">
    <text evidence="16">Belongs to the WD repeat LIS1/nudF family.</text>
</comment>
<dbReference type="GO" id="GO:0005874">
    <property type="term" value="C:microtubule"/>
    <property type="evidence" value="ECO:0007669"/>
    <property type="project" value="UniProtKB-KW"/>
</dbReference>
<dbReference type="OrthoDB" id="428480at2759"/>
<evidence type="ECO:0000256" key="16">
    <source>
        <dbReference type="HAMAP-Rule" id="MF_03141"/>
    </source>
</evidence>
<feature type="compositionally biased region" description="Low complexity" evidence="19">
    <location>
        <begin position="2364"/>
        <end position="2377"/>
    </location>
</feature>
<keyword evidence="13 16" id="KW-0206">Cytoskeleton</keyword>
<dbReference type="InterPro" id="IPR056795">
    <property type="entry name" value="PAC1-like_LisH-like_dom"/>
</dbReference>
<comment type="function">
    <text evidence="16">Positively regulates the activity of the minus-end directed microtubule motor protein dynein. May enhance dynein-mediated microtubule sliding by targeting dynein to the microtubule plus end. Required for nuclear migration during vegetative growth as well as development. Required for retrograde early endosome (EE) transport from the hyphal tip. Required for localization of dynein to the mitotic spindle poles. Recruits additional proteins to the dynein complex at SPBs.</text>
</comment>
<proteinExistence type="inferred from homology"/>
<comment type="subunit">
    <text evidence="16">Self-associates. Interacts with NDL1 and dynein.</text>
</comment>
<dbReference type="InterPro" id="IPR006594">
    <property type="entry name" value="LisH"/>
</dbReference>
<evidence type="ECO:0000256" key="17">
    <source>
        <dbReference type="PIRSR" id="PIRSR625705-1"/>
    </source>
</evidence>
<feature type="compositionally biased region" description="Acidic residues" evidence="19">
    <location>
        <begin position="2238"/>
        <end position="2253"/>
    </location>
</feature>
<dbReference type="InterPro" id="IPR015882">
    <property type="entry name" value="HEX_bac_N"/>
</dbReference>
<feature type="compositionally biased region" description="Basic and acidic residues" evidence="19">
    <location>
        <begin position="1670"/>
        <end position="1694"/>
    </location>
</feature>
<dbReference type="Proteomes" id="UP000481858">
    <property type="component" value="Unassembled WGS sequence"/>
</dbReference>
<dbReference type="InterPro" id="IPR017853">
    <property type="entry name" value="GH"/>
</dbReference>
<sequence length="2408" mass="263316">MTQLLTPRQADELHKAIIAYLASNKLPDTAAALRKELDLGDTFDDATAKKYEGLLEKKWTSVIMDLESRNSTLQSELDNATPTSLSRRNQDPTSWLPRSPARHTLQSHREPITCVAFHPVFSSLASGSEDYTIKIWDWELGELERTIKGHTKAVLDVDFGGPRGGTLLASCSSDLTIKLWDPSDEYKNIRTLPGHDHSVSAVRFIPSGAAGAPSSGNLLVSASRDKTLRIWDVSTGYCVKTIRGHADWVRDVCPSLDGRYLLSAGNDQTARLWDISLANPEGKLTLVGHEHTIECCTFAPPSAYPYLAPLANLKRPPPSSSAAEFMATGSRDKSIRIWDARGNCIKTLNGHDNWVRALVFHPGGKYLLSVADDKTLRCWDLSQEGKCVKVLADAHGHFVSCLRWAPGIVREPVTNGSTEGSNGTANGVSKPSSAISDVQVSHIHAWLQPSDMYTRLLLVLSGVVAASLQVLPPAQLSSHDKTAPGLSLNEISTTIYITESLASHRDTNGLTLIPPSGLEFAQVFIEDLNEASRKSWTLEVVSQPPTNTTGIILEEFHGDASLLSYENGNPTDEAYVLHIQDNRATISGSGARGVWWGTRTLLQQLMVSNWTTLPASLITDAPAYPSRGFMLDGGRKWYAPSFLKELCTYASFFKMSEFHYHTSDNYPLNRGHNDTWNEVYSQFSLRPESEDLQGLVQRQNETLTRADFEDLQRHCAGRGITIVPEIEAPGHCLSITKWKPELALAKKDLLNLTHPDSIPTVKRIWEEFLPWFQSKEVHIGADEYDSTLANDYIAFVNELSAFINSAAGKRVRIWGTDEPSSTLMLESSIIIQHWQYGQSDPVALYALGYDLINTEDWWAYMSIKNDHMPILPAPYPQFFNETRVLNFAGQPGWQWEPALFNPVNVTRQLPAGAEENKGAILAAWNDNGPDASTQLEAYYAMQRGIPLVGARAWSGSRGPIVDTSTIDESISFLSSRAPGQNLDRRVVTNHAVHQKHSGELLSWTRNSTSDVVSLGYGSKGMNYTLSLSVTGPFTLSSADAALTMSQDGILMFVADGYEYPLRSVAEDDGFDSGHPGRIWANATSLTYELSIKSTHDPIALSIPALITITGDMIGGSRVWVDGSFAGRFEVFVFGGRNTVLSWSQMAFVAPVDVVTGGVSGLVLWDGIRSAAKEGLSGGPVSTGSATGYGNIPGYRGIASWWLWAGVGPSRTSSSSRPSRATRGITWPAPPTSTTMFWRFGGYANISTIDTILDKPDFLLEDLLDESDLIQELKQHNTKLLEYLRQDNVLAKLLDYVVAPKLEPVENPDDDHDEDADADANKKGRSLGLPFGRPRASSRTTSDGNDEDEAEKKRNRYAYVAAEVLSSDNWSIYESLMENRELLANFWSFLTLPAPLDPLQASYFTKVNESLFDKKTHDMLYLLRSLDAAVPNMLRHVDCPMIMDLLLKIISLERTEDGQGIVEWLYTKDVIPALLSFLGPEHSWATQTAAGDFIKAIITVSANASQNEQACIGPNELTRQLVSRPCVEKIIGHMLGGGNPLTVGVGIIIEVIRKNNSDYDPEVGGDANAQPSSRDPIYLGTLLRLFAEHVPDFMSLVLNAPAQKQRLDSTFGDKIEPLGFDRFKTCELMAELLHCSNMALLNEVGSEQVIARRDEERRRLRLVGRLTATRGETHSSEDLTMRSRHSSPDDTRRLEVTNVSDDDGFEEVTPSGEMTEDTSHEFVKAEDEIPVTTSTAFLDKDDDEFVDEPLSSPRLHVQDGNIDEHHFEIPELVVAPLSPKKSAVKDLDQPQRGEPEPGTASVGNSAPTEIADQVPDNGVQTSIVEITPEEPETVSKTIVTMEDSMAAEPTKANPSPAENPGTEALQTTQSSSGAQDTETKPIPHDEQPLVSNQADRSTPRVTVAEQTEPVVGDFLKMQFVENNVVPTILSFFFRYPWNNFLHNVVYDIVQQVFNGPMDRGFNPTLAISLFEAADITNAIINGQTSSEKSQAQNKTRMGFMGHLTLIAEEVVKFTERNPPELLSELVLDRVMSQDWINYVEGALAETRERDNAILGGVRPEVALSNRSQMGGNLGGMGLTSLGLGGGQGGGSSALAEAGLNGSGNTIDTADHGSGSSLGPFSISSGLLSGSGFGSSSDEDEDEAEENEEDVNNEFRAYTDPLNASSSSTDPPSIPPPPPPPPPLNIPPSRARLQLAARLAMHQKSMTASSAQSAGIEDNEERDEARQNQSTDRVLRNPFEDDGEDEVDDDSDDGLGGDGGDAGHWGSRTSRGGWWRSTLRNRDRFGDGRDDSDSDKEDPAGAEDEDDDDEFGDFAMPETDKDGDQSKASVIVKPLPVHPPPHNPKSSTFTSLWPFGSKEKGKPKGEGSAAAAELAGEAAAADDEDTNIKATHEAARRTSIEDPDEDEVVV</sequence>
<dbReference type="Gene3D" id="2.130.10.10">
    <property type="entry name" value="YVTN repeat-like/Quinoprotein amine dehydrogenase"/>
    <property type="match status" value="1"/>
</dbReference>
<dbReference type="InParanoid" id="A0A7C8MPR2"/>
<dbReference type="GO" id="GO:0005975">
    <property type="term" value="P:carbohydrate metabolic process"/>
    <property type="evidence" value="ECO:0007669"/>
    <property type="project" value="InterPro"/>
</dbReference>
<dbReference type="GO" id="GO:0019903">
    <property type="term" value="F:protein phosphatase binding"/>
    <property type="evidence" value="ECO:0007669"/>
    <property type="project" value="InterPro"/>
</dbReference>
<dbReference type="Pfam" id="PF00728">
    <property type="entry name" value="Glyco_hydro_20"/>
    <property type="match status" value="1"/>
</dbReference>
<comment type="catalytic activity">
    <reaction evidence="1">
        <text>Hydrolysis of terminal non-reducing N-acetyl-D-hexosamine residues in N-acetyl-beta-D-hexosaminides.</text>
        <dbReference type="EC" id="3.2.1.52"/>
    </reaction>
</comment>
<keyword evidence="6 18" id="KW-0853">WD repeat</keyword>
<dbReference type="InterPro" id="IPR037190">
    <property type="entry name" value="LIS1_N"/>
</dbReference>